<evidence type="ECO:0000313" key="9">
    <source>
        <dbReference type="Proteomes" id="UP000030652"/>
    </source>
</evidence>
<dbReference type="Proteomes" id="UP000030652">
    <property type="component" value="Unassembled WGS sequence"/>
</dbReference>
<name>A0A0B0EKA4_9BACT</name>
<keyword evidence="2 6" id="KW-0699">rRNA-binding</keyword>
<dbReference type="PROSITE" id="PS01169">
    <property type="entry name" value="RIBOSOMAL_L21"/>
    <property type="match status" value="1"/>
</dbReference>
<dbReference type="InterPro" id="IPR028909">
    <property type="entry name" value="bL21-like"/>
</dbReference>
<keyword evidence="3 6" id="KW-0694">RNA-binding</keyword>
<evidence type="ECO:0000256" key="1">
    <source>
        <dbReference type="ARBA" id="ARBA00008563"/>
    </source>
</evidence>
<gene>
    <name evidence="6 8" type="primary">rplU</name>
    <name evidence="8" type="ORF">SCABRO_03122</name>
</gene>
<dbReference type="GO" id="GO:0019843">
    <property type="term" value="F:rRNA binding"/>
    <property type="evidence" value="ECO:0007669"/>
    <property type="project" value="UniProtKB-UniRule"/>
</dbReference>
<comment type="subunit">
    <text evidence="6">Part of the 50S ribosomal subunit. Contacts protein L20.</text>
</comment>
<dbReference type="InterPro" id="IPR036164">
    <property type="entry name" value="bL21-like_sf"/>
</dbReference>
<organism evidence="8 9">
    <name type="scientific">Candidatus Scalindua brodae</name>
    <dbReference type="NCBI Taxonomy" id="237368"/>
    <lineage>
        <taxon>Bacteria</taxon>
        <taxon>Pseudomonadati</taxon>
        <taxon>Planctomycetota</taxon>
        <taxon>Candidatus Brocadiia</taxon>
        <taxon>Candidatus Brocadiales</taxon>
        <taxon>Candidatus Scalinduaceae</taxon>
        <taxon>Candidatus Scalindua</taxon>
    </lineage>
</organism>
<keyword evidence="5 6" id="KW-0687">Ribonucleoprotein</keyword>
<evidence type="ECO:0000256" key="7">
    <source>
        <dbReference type="RuleBase" id="RU000562"/>
    </source>
</evidence>
<dbReference type="AlphaFoldDB" id="A0A0B0EKA4"/>
<dbReference type="GO" id="GO:0003735">
    <property type="term" value="F:structural constituent of ribosome"/>
    <property type="evidence" value="ECO:0007669"/>
    <property type="project" value="InterPro"/>
</dbReference>
<proteinExistence type="inferred from homology"/>
<keyword evidence="4 6" id="KW-0689">Ribosomal protein</keyword>
<dbReference type="PANTHER" id="PTHR21349:SF0">
    <property type="entry name" value="LARGE RIBOSOMAL SUBUNIT PROTEIN BL21M"/>
    <property type="match status" value="1"/>
</dbReference>
<evidence type="ECO:0000313" key="8">
    <source>
        <dbReference type="EMBL" id="KHE91135.1"/>
    </source>
</evidence>
<dbReference type="InterPro" id="IPR001787">
    <property type="entry name" value="Ribosomal_bL21"/>
</dbReference>
<accession>A0A0B0EKA4</accession>
<dbReference type="NCBIfam" id="TIGR00061">
    <property type="entry name" value="L21"/>
    <property type="match status" value="1"/>
</dbReference>
<evidence type="ECO:0000256" key="2">
    <source>
        <dbReference type="ARBA" id="ARBA00022730"/>
    </source>
</evidence>
<evidence type="ECO:0000256" key="4">
    <source>
        <dbReference type="ARBA" id="ARBA00022980"/>
    </source>
</evidence>
<dbReference type="GO" id="GO:0006412">
    <property type="term" value="P:translation"/>
    <property type="evidence" value="ECO:0007669"/>
    <property type="project" value="UniProtKB-UniRule"/>
</dbReference>
<dbReference type="HAMAP" id="MF_01363">
    <property type="entry name" value="Ribosomal_bL21"/>
    <property type="match status" value="1"/>
</dbReference>
<dbReference type="eggNOG" id="COG0261">
    <property type="taxonomic scope" value="Bacteria"/>
</dbReference>
<evidence type="ECO:0000256" key="3">
    <source>
        <dbReference type="ARBA" id="ARBA00022884"/>
    </source>
</evidence>
<dbReference type="InterPro" id="IPR018258">
    <property type="entry name" value="Ribosomal_bL21_CS"/>
</dbReference>
<dbReference type="Pfam" id="PF00829">
    <property type="entry name" value="Ribosomal_L21p"/>
    <property type="match status" value="1"/>
</dbReference>
<dbReference type="GO" id="GO:0005840">
    <property type="term" value="C:ribosome"/>
    <property type="evidence" value="ECO:0007669"/>
    <property type="project" value="UniProtKB-KW"/>
</dbReference>
<dbReference type="EMBL" id="JRYO01000215">
    <property type="protein sequence ID" value="KHE91135.1"/>
    <property type="molecule type" value="Genomic_DNA"/>
</dbReference>
<reference evidence="8 9" key="1">
    <citation type="submission" date="2014-10" db="EMBL/GenBank/DDBJ databases">
        <title>Draft genome of anammox bacterium scalindua brodae, obtained using differential coverage binning of sequence data from two enrichment reactors.</title>
        <authorList>
            <person name="Speth D.R."/>
            <person name="Russ L."/>
            <person name="Kartal B."/>
            <person name="Op den Camp H.J."/>
            <person name="Dutilh B.E."/>
            <person name="Jetten M.S."/>
        </authorList>
    </citation>
    <scope>NUCLEOTIDE SEQUENCE [LARGE SCALE GENOMIC DNA]</scope>
    <source>
        <strain evidence="8">RU1</strain>
    </source>
</reference>
<sequence length="104" mass="11833">MYAVIRERGKQYKVEPGNIIEIDLKEDAKKGDTLELTDVLMVSKDGETQIGAPTVENAKVISEVQGNTKGKKLVVMKFRRRKDSRTKQGHRQKYTKIKITEIVS</sequence>
<comment type="function">
    <text evidence="6 7">This protein binds to 23S rRNA in the presence of protein L20.</text>
</comment>
<dbReference type="GO" id="GO:0005737">
    <property type="term" value="C:cytoplasm"/>
    <property type="evidence" value="ECO:0007669"/>
    <property type="project" value="UniProtKB-ARBA"/>
</dbReference>
<evidence type="ECO:0000256" key="6">
    <source>
        <dbReference type="HAMAP-Rule" id="MF_01363"/>
    </source>
</evidence>
<dbReference type="GO" id="GO:1990904">
    <property type="term" value="C:ribonucleoprotein complex"/>
    <property type="evidence" value="ECO:0007669"/>
    <property type="project" value="UniProtKB-KW"/>
</dbReference>
<evidence type="ECO:0000256" key="5">
    <source>
        <dbReference type="ARBA" id="ARBA00023274"/>
    </source>
</evidence>
<dbReference type="SUPFAM" id="SSF141091">
    <property type="entry name" value="L21p-like"/>
    <property type="match status" value="1"/>
</dbReference>
<comment type="similarity">
    <text evidence="1 6 7">Belongs to the bacterial ribosomal protein bL21 family.</text>
</comment>
<comment type="caution">
    <text evidence="8">The sequence shown here is derived from an EMBL/GenBank/DDBJ whole genome shotgun (WGS) entry which is preliminary data.</text>
</comment>
<dbReference type="PANTHER" id="PTHR21349">
    <property type="entry name" value="50S RIBOSOMAL PROTEIN L21"/>
    <property type="match status" value="1"/>
</dbReference>
<protein>
    <recommendedName>
        <fullName evidence="6">Large ribosomal subunit protein bL21</fullName>
    </recommendedName>
</protein>